<dbReference type="InterPro" id="IPR011992">
    <property type="entry name" value="EF-hand-dom_pair"/>
</dbReference>
<keyword evidence="4" id="KW-0472">Membrane</keyword>
<dbReference type="InterPro" id="IPR018247">
    <property type="entry name" value="EF_Hand_1_Ca_BS"/>
</dbReference>
<dbReference type="PROSITE" id="PS00018">
    <property type="entry name" value="EF_HAND_1"/>
    <property type="match status" value="3"/>
</dbReference>
<evidence type="ECO:0000256" key="2">
    <source>
        <dbReference type="ARBA" id="ARBA00022737"/>
    </source>
</evidence>
<dbReference type="PROSITE" id="PS51470">
    <property type="entry name" value="FG_GAP"/>
    <property type="match status" value="1"/>
</dbReference>
<evidence type="ECO:0000259" key="5">
    <source>
        <dbReference type="PROSITE" id="PS50222"/>
    </source>
</evidence>
<evidence type="ECO:0000256" key="3">
    <source>
        <dbReference type="ARBA" id="ARBA00023180"/>
    </source>
</evidence>
<dbReference type="Pfam" id="PF14312">
    <property type="entry name" value="FG-GAP_2"/>
    <property type="match status" value="8"/>
</dbReference>
<keyword evidence="1" id="KW-0732">Signal</keyword>
<reference evidence="6 7" key="1">
    <citation type="submission" date="2020-04" db="EMBL/GenBank/DDBJ databases">
        <title>Luteolibacter sp. G-1-1-1 isolated from soil.</title>
        <authorList>
            <person name="Dahal R.H."/>
        </authorList>
    </citation>
    <scope>NUCLEOTIDE SEQUENCE [LARGE SCALE GENOMIC DNA]</scope>
    <source>
        <strain evidence="6 7">G-1-1-1</strain>
    </source>
</reference>
<dbReference type="SMART" id="SM00191">
    <property type="entry name" value="Int_alpha"/>
    <property type="match status" value="5"/>
</dbReference>
<dbReference type="PANTHER" id="PTHR36220">
    <property type="entry name" value="UNNAMED PRODUCT"/>
    <property type="match status" value="1"/>
</dbReference>
<keyword evidence="7" id="KW-1185">Reference proteome</keyword>
<dbReference type="InterPro" id="IPR013517">
    <property type="entry name" value="FG-GAP"/>
</dbReference>
<dbReference type="Gene3D" id="1.10.238.10">
    <property type="entry name" value="EF-hand"/>
    <property type="match status" value="2"/>
</dbReference>
<dbReference type="GO" id="GO:0005509">
    <property type="term" value="F:calcium ion binding"/>
    <property type="evidence" value="ECO:0007669"/>
    <property type="project" value="InterPro"/>
</dbReference>
<dbReference type="Proteomes" id="UP000501812">
    <property type="component" value="Chromosome"/>
</dbReference>
<evidence type="ECO:0000256" key="1">
    <source>
        <dbReference type="ARBA" id="ARBA00022729"/>
    </source>
</evidence>
<sequence>MIQNPENRRRAILLAGLSTVVFTGTCLYFSPRKASAPLPTATAQTKTTFAGLPQGDARGEGPASELSDAEQKDLWAAFENVRREINALTPEEAALPDNEGLSHFSYLPSQDLTARYGKEGVTFARGRDAEMKVGFEYDDGGAPSEFTASGTRAEFHHGDGVVEWFDNGAAGIEHGFTLSQRPASSGADTIELEVALSGLEARGTADPDVLELGPEGGDSQLRYSTLKAWDADGSPLLARMEPTEKGIRFHVDDRSARYPVTIDPLITTIEQKLLPLVTGAGDPNEYFGSSVAIDGDTAVIGARLDATAAGSATGSAYIFNYDGTSWTFGSVLAPFAANTNSLFGSEVDIEGDTVVVSAPGFGTNNQGAVFVFTRSGGAWSQEARVQPDDSMANHRFGSRLSLSGETFLASVDTRPHACYFFNRTGTTWLQQQRIQPTGDEIYSFGYALALEGNTAMIATERYFLPSGAFVYFRSGNTWSFSSVLENPGTANPSAPPSIALQGNRAVLGFQDDRVNGVASGAAYVFTRNLSGIWGSPVTLTPSPVIPGEGFGRLVRMDGDTIVIGQPGADLSGAVNTGAMAVFSFQNNTWTEGPKLFPHVPQASLTFGQTFAIDGGHIIAGTPNTITTSGIVSGKAEAYTLTNGVGTWQSYIDPGDSSAGEHFGKAVAVEDDTAVIGAPDDYTPVYSQRGSVYVLTRESGNWSRQAKLTVNDIAFGQSVALSGDTLLAGALRGNELAGLGSGGQAWAFVRNGTNWTMQDLLLPDEGVPEDDFSFSMAIDGDRAVIGSPGRGSRHGSAFVFERSGGLWYQQAKLEENPRRALANFGSSVDVDGTTILIGAPEAGLHPGCAYVYSGSGTSWTPQTRLDGDGDFRFGASVSLSGNLAIVGAPESNAAHIFAGSGDAWTRMVRLTPDDATLKDFGQAVSIDGYAALVGANEINPAQQSAGEAFLFARDHAVWSLQGRLDGGATVSGARALDLSGDLAIIGSSDEGVLNPFNGLTTAETGAARIYRITGELVNSPEARLIAAFDEDDNGSLSPAEWRNLYVTPPAEAKEKLFAKADTDANGQVSITELSAAGTAKATAKVVGRWISRAGVFSEVDANDNGEITRTEIIAMWPPATPAKTIDAFWSRAKAGSGLDLVAWVKTKTLPSFPTYTNAKATRAKRLAAAETIDADDNGIVTRTEFAVLLGTTKEKAIDTAWKAATATPKDGVAPASITIAQFVESPKLPALPNP</sequence>
<organism evidence="6 7">
    <name type="scientific">Luteolibacter luteus</name>
    <dbReference type="NCBI Taxonomy" id="2728835"/>
    <lineage>
        <taxon>Bacteria</taxon>
        <taxon>Pseudomonadati</taxon>
        <taxon>Verrucomicrobiota</taxon>
        <taxon>Verrucomicrobiia</taxon>
        <taxon>Verrucomicrobiales</taxon>
        <taxon>Verrucomicrobiaceae</taxon>
        <taxon>Luteolibacter</taxon>
    </lineage>
</organism>
<feature type="transmembrane region" description="Helical" evidence="4">
    <location>
        <begin position="12"/>
        <end position="30"/>
    </location>
</feature>
<dbReference type="InterPro" id="IPR028994">
    <property type="entry name" value="Integrin_alpha_N"/>
</dbReference>
<dbReference type="Gene3D" id="2.130.10.130">
    <property type="entry name" value="Integrin alpha, N-terminal"/>
    <property type="match status" value="3"/>
</dbReference>
<dbReference type="CDD" id="cd00051">
    <property type="entry name" value="EFh"/>
    <property type="match status" value="1"/>
</dbReference>
<keyword evidence="4" id="KW-0812">Transmembrane</keyword>
<dbReference type="InterPro" id="IPR002048">
    <property type="entry name" value="EF_hand_dom"/>
</dbReference>
<dbReference type="PROSITE" id="PS50222">
    <property type="entry name" value="EF_HAND_2"/>
    <property type="match status" value="1"/>
</dbReference>
<dbReference type="SUPFAM" id="SSF47473">
    <property type="entry name" value="EF-hand"/>
    <property type="match status" value="1"/>
</dbReference>
<accession>A0A858RQN8</accession>
<dbReference type="RefSeq" id="WP_169457330.1">
    <property type="nucleotide sequence ID" value="NZ_CP051774.1"/>
</dbReference>
<evidence type="ECO:0000256" key="4">
    <source>
        <dbReference type="SAM" id="Phobius"/>
    </source>
</evidence>
<feature type="domain" description="EF-hand" evidence="5">
    <location>
        <begin position="1047"/>
        <end position="1082"/>
    </location>
</feature>
<evidence type="ECO:0000313" key="7">
    <source>
        <dbReference type="Proteomes" id="UP000501812"/>
    </source>
</evidence>
<keyword evidence="4" id="KW-1133">Transmembrane helix</keyword>
<dbReference type="InterPro" id="IPR011043">
    <property type="entry name" value="Gal_Oxase/kelch_b-propeller"/>
</dbReference>
<dbReference type="PANTHER" id="PTHR36220:SF1">
    <property type="entry name" value="GAMMA TUBULIN COMPLEX COMPONENT C-TERMINAL DOMAIN-CONTAINING PROTEIN"/>
    <property type="match status" value="1"/>
</dbReference>
<gene>
    <name evidence="6" type="ORF">HHL09_24710</name>
</gene>
<dbReference type="EMBL" id="CP051774">
    <property type="protein sequence ID" value="QJE98844.1"/>
    <property type="molecule type" value="Genomic_DNA"/>
</dbReference>
<keyword evidence="2" id="KW-0677">Repeat</keyword>
<dbReference type="AlphaFoldDB" id="A0A858RQN8"/>
<evidence type="ECO:0000313" key="6">
    <source>
        <dbReference type="EMBL" id="QJE98844.1"/>
    </source>
</evidence>
<name>A0A858RQN8_9BACT</name>
<dbReference type="InterPro" id="IPR013519">
    <property type="entry name" value="Int_alpha_beta-p"/>
</dbReference>
<dbReference type="KEGG" id="luo:HHL09_24710"/>
<protein>
    <recommendedName>
        <fullName evidence="5">EF-hand domain-containing protein</fullName>
    </recommendedName>
</protein>
<dbReference type="SUPFAM" id="SSF50965">
    <property type="entry name" value="Galactose oxidase, central domain"/>
    <property type="match status" value="3"/>
</dbReference>
<proteinExistence type="predicted"/>
<keyword evidence="3" id="KW-0325">Glycoprotein</keyword>